<comment type="function">
    <text evidence="2">Involved in regulation of actin and microtubule organization. Part of a WAVE complex that activates the Arp2/3 complex.</text>
</comment>
<dbReference type="Gene3D" id="6.10.140.1620">
    <property type="match status" value="1"/>
</dbReference>
<accession>A0AAE1XYL2</accession>
<feature type="region of interest" description="Disordered" evidence="3">
    <location>
        <begin position="190"/>
        <end position="209"/>
    </location>
</feature>
<comment type="similarity">
    <text evidence="1">Belongs to the ABI family.</text>
</comment>
<protein>
    <submittedName>
        <fullName evidence="4">Protein ABIL2</fullName>
    </submittedName>
</protein>
<evidence type="ECO:0000256" key="2">
    <source>
        <dbReference type="ARBA" id="ARBA00025223"/>
    </source>
</evidence>
<dbReference type="InterPro" id="IPR028457">
    <property type="entry name" value="ABI"/>
</dbReference>
<reference evidence="4" key="1">
    <citation type="submission" date="2020-06" db="EMBL/GenBank/DDBJ databases">
        <authorList>
            <person name="Li T."/>
            <person name="Hu X."/>
            <person name="Zhang T."/>
            <person name="Song X."/>
            <person name="Zhang H."/>
            <person name="Dai N."/>
            <person name="Sheng W."/>
            <person name="Hou X."/>
            <person name="Wei L."/>
        </authorList>
    </citation>
    <scope>NUCLEOTIDE SEQUENCE</scope>
    <source>
        <strain evidence="4">3651</strain>
        <tissue evidence="4">Leaf</tissue>
    </source>
</reference>
<keyword evidence="5" id="KW-1185">Reference proteome</keyword>
<evidence type="ECO:0000256" key="1">
    <source>
        <dbReference type="ARBA" id="ARBA00010020"/>
    </source>
</evidence>
<dbReference type="Proteomes" id="UP001293254">
    <property type="component" value="Unassembled WGS sequence"/>
</dbReference>
<name>A0AAE1XYL2_9LAMI</name>
<dbReference type="AlphaFoldDB" id="A0AAE1XYL2"/>
<dbReference type="PANTHER" id="PTHR10460:SF34">
    <property type="entry name" value="PROTEIN ABIL2-LIKE"/>
    <property type="match status" value="1"/>
</dbReference>
<evidence type="ECO:0000313" key="5">
    <source>
        <dbReference type="Proteomes" id="UP001293254"/>
    </source>
</evidence>
<dbReference type="EMBL" id="JACGWO010000008">
    <property type="protein sequence ID" value="KAK4420339.1"/>
    <property type="molecule type" value="Genomic_DNA"/>
</dbReference>
<proteinExistence type="inferred from homology"/>
<reference evidence="4" key="2">
    <citation type="journal article" date="2024" name="Plant">
        <title>Genomic evolution and insights into agronomic trait innovations of Sesamum species.</title>
        <authorList>
            <person name="Miao H."/>
            <person name="Wang L."/>
            <person name="Qu L."/>
            <person name="Liu H."/>
            <person name="Sun Y."/>
            <person name="Le M."/>
            <person name="Wang Q."/>
            <person name="Wei S."/>
            <person name="Zheng Y."/>
            <person name="Lin W."/>
            <person name="Duan Y."/>
            <person name="Cao H."/>
            <person name="Xiong S."/>
            <person name="Wang X."/>
            <person name="Wei L."/>
            <person name="Li C."/>
            <person name="Ma Q."/>
            <person name="Ju M."/>
            <person name="Zhao R."/>
            <person name="Li G."/>
            <person name="Mu C."/>
            <person name="Tian Q."/>
            <person name="Mei H."/>
            <person name="Zhang T."/>
            <person name="Gao T."/>
            <person name="Zhang H."/>
        </authorList>
    </citation>
    <scope>NUCLEOTIDE SEQUENCE</scope>
    <source>
        <strain evidence="4">3651</strain>
    </source>
</reference>
<gene>
    <name evidence="4" type="ORF">Salat_1984200</name>
</gene>
<evidence type="ECO:0000256" key="3">
    <source>
        <dbReference type="SAM" id="MobiDB-lite"/>
    </source>
</evidence>
<sequence length="305" mass="34993">MESSDNGSPPKAPVYEDEMFMQHSLQFADSLKDLKNIRQQLYSAAQYFESSYNRDDHKQFVVESSKHYVAKALVNTVDHLGSVADKLNRFLDQKANEFSSTTSQFSCIEQRLSTFEGCMKSRGLSQSLLMVEANHGHHKHYILPGAENFGLGTKSKELYTCPPYDVQQPKLDNSFSQAAKMKPHRPLLIRKEESRIPSRQPSPNRPSFSFTKVLVPDKEPGRRSVSPFRFPLRRSGSIENRSISPSPPVNKQLWKVEPRRAVSACRRAETTNREREIESYTKRSKHLFRALISVHTSRKQLVHNK</sequence>
<evidence type="ECO:0000313" key="4">
    <source>
        <dbReference type="EMBL" id="KAK4420339.1"/>
    </source>
</evidence>
<dbReference type="PANTHER" id="PTHR10460">
    <property type="entry name" value="ABL INTERACTOR FAMILY MEMBER"/>
    <property type="match status" value="1"/>
</dbReference>
<feature type="compositionally biased region" description="Polar residues" evidence="3">
    <location>
        <begin position="197"/>
        <end position="209"/>
    </location>
</feature>
<organism evidence="4 5">
    <name type="scientific">Sesamum alatum</name>
    <dbReference type="NCBI Taxonomy" id="300844"/>
    <lineage>
        <taxon>Eukaryota</taxon>
        <taxon>Viridiplantae</taxon>
        <taxon>Streptophyta</taxon>
        <taxon>Embryophyta</taxon>
        <taxon>Tracheophyta</taxon>
        <taxon>Spermatophyta</taxon>
        <taxon>Magnoliopsida</taxon>
        <taxon>eudicotyledons</taxon>
        <taxon>Gunneridae</taxon>
        <taxon>Pentapetalae</taxon>
        <taxon>asterids</taxon>
        <taxon>lamiids</taxon>
        <taxon>Lamiales</taxon>
        <taxon>Pedaliaceae</taxon>
        <taxon>Sesamum</taxon>
    </lineage>
</organism>
<comment type="caution">
    <text evidence="4">The sequence shown here is derived from an EMBL/GenBank/DDBJ whole genome shotgun (WGS) entry which is preliminary data.</text>
</comment>